<dbReference type="InterPro" id="IPR036390">
    <property type="entry name" value="WH_DNA-bd_sf"/>
</dbReference>
<dbReference type="InterPro" id="IPR036388">
    <property type="entry name" value="WH-like_DNA-bd_sf"/>
</dbReference>
<dbReference type="SMART" id="SM00345">
    <property type="entry name" value="HTH_GNTR"/>
    <property type="match status" value="1"/>
</dbReference>
<evidence type="ECO:0000313" key="6">
    <source>
        <dbReference type="Proteomes" id="UP000539175"/>
    </source>
</evidence>
<evidence type="ECO:0000256" key="2">
    <source>
        <dbReference type="ARBA" id="ARBA00023125"/>
    </source>
</evidence>
<keyword evidence="3" id="KW-0804">Transcription</keyword>
<organism evidence="5 6">
    <name type="scientific">Nitrospirillum iridis</name>
    <dbReference type="NCBI Taxonomy" id="765888"/>
    <lineage>
        <taxon>Bacteria</taxon>
        <taxon>Pseudomonadati</taxon>
        <taxon>Pseudomonadota</taxon>
        <taxon>Alphaproteobacteria</taxon>
        <taxon>Rhodospirillales</taxon>
        <taxon>Azospirillaceae</taxon>
        <taxon>Nitrospirillum</taxon>
    </lineage>
</organism>
<dbReference type="Gene3D" id="1.20.120.530">
    <property type="entry name" value="GntR ligand-binding domain-like"/>
    <property type="match status" value="1"/>
</dbReference>
<dbReference type="InterPro" id="IPR000524">
    <property type="entry name" value="Tscrpt_reg_HTH_GntR"/>
</dbReference>
<dbReference type="GO" id="GO:0003677">
    <property type="term" value="F:DNA binding"/>
    <property type="evidence" value="ECO:0007669"/>
    <property type="project" value="UniProtKB-KW"/>
</dbReference>
<dbReference type="GO" id="GO:0003700">
    <property type="term" value="F:DNA-binding transcription factor activity"/>
    <property type="evidence" value="ECO:0007669"/>
    <property type="project" value="InterPro"/>
</dbReference>
<keyword evidence="6" id="KW-1185">Reference proteome</keyword>
<accession>A0A7X0B5M7</accession>
<dbReference type="Pfam" id="PF07729">
    <property type="entry name" value="FCD"/>
    <property type="match status" value="1"/>
</dbReference>
<dbReference type="AlphaFoldDB" id="A0A7X0B5M7"/>
<dbReference type="SUPFAM" id="SSF48008">
    <property type="entry name" value="GntR ligand-binding domain-like"/>
    <property type="match status" value="1"/>
</dbReference>
<keyword evidence="2" id="KW-0238">DNA-binding</keyword>
<dbReference type="PANTHER" id="PTHR43537:SF49">
    <property type="entry name" value="TRANSCRIPTIONAL REGULATORY PROTEIN"/>
    <property type="match status" value="1"/>
</dbReference>
<dbReference type="InterPro" id="IPR008920">
    <property type="entry name" value="TF_FadR/GntR_C"/>
</dbReference>
<sequence length="255" mass="26867">MTRERVAEDEGRGMQVVRAQQGLRELILAGDLPPGKRVSEPAMVDRLGVSRTPVRLALERLAQEGLVAPGATGGFVVRAFTAADLADAIEVRGTLEGLAARLAAERRPTASDLAPLRDCVAALDGVVGRPALSEADFDAYVQLNAFFHEELTRLSGSTVVARAIEQAAAQPFASPSAFVQLHATEPVGRDTLVIAQDQHRLLLEAIGRGEGARAAALAAEHARVAQRRLRAALDDGDRLAGLPAGSLLRLAAARA</sequence>
<reference evidence="5 6" key="1">
    <citation type="submission" date="2020-08" db="EMBL/GenBank/DDBJ databases">
        <title>Genomic Encyclopedia of Type Strains, Phase IV (KMG-IV): sequencing the most valuable type-strain genomes for metagenomic binning, comparative biology and taxonomic classification.</title>
        <authorList>
            <person name="Goeker M."/>
        </authorList>
    </citation>
    <scope>NUCLEOTIDE SEQUENCE [LARGE SCALE GENOMIC DNA]</scope>
    <source>
        <strain evidence="5 6">DSM 22198</strain>
    </source>
</reference>
<feature type="domain" description="HTH gntR-type" evidence="4">
    <location>
        <begin position="13"/>
        <end position="80"/>
    </location>
</feature>
<dbReference type="PROSITE" id="PS50949">
    <property type="entry name" value="HTH_GNTR"/>
    <property type="match status" value="1"/>
</dbReference>
<dbReference type="SUPFAM" id="SSF46785">
    <property type="entry name" value="Winged helix' DNA-binding domain"/>
    <property type="match status" value="1"/>
</dbReference>
<dbReference type="Gene3D" id="1.10.10.10">
    <property type="entry name" value="Winged helix-like DNA-binding domain superfamily/Winged helix DNA-binding domain"/>
    <property type="match status" value="1"/>
</dbReference>
<keyword evidence="1" id="KW-0805">Transcription regulation</keyword>
<gene>
    <name evidence="5" type="ORF">FHS74_005699</name>
</gene>
<protein>
    <submittedName>
        <fullName evidence="5">GntR family transcriptional regulator of vanillate catabolism</fullName>
    </submittedName>
</protein>
<comment type="caution">
    <text evidence="5">The sequence shown here is derived from an EMBL/GenBank/DDBJ whole genome shotgun (WGS) entry which is preliminary data.</text>
</comment>
<dbReference type="SMART" id="SM00895">
    <property type="entry name" value="FCD"/>
    <property type="match status" value="1"/>
</dbReference>
<dbReference type="Pfam" id="PF00392">
    <property type="entry name" value="GntR"/>
    <property type="match status" value="1"/>
</dbReference>
<name>A0A7X0B5M7_9PROT</name>
<dbReference type="Proteomes" id="UP000539175">
    <property type="component" value="Unassembled WGS sequence"/>
</dbReference>
<dbReference type="PANTHER" id="PTHR43537">
    <property type="entry name" value="TRANSCRIPTIONAL REGULATOR, GNTR FAMILY"/>
    <property type="match status" value="1"/>
</dbReference>
<evidence type="ECO:0000256" key="3">
    <source>
        <dbReference type="ARBA" id="ARBA00023163"/>
    </source>
</evidence>
<dbReference type="PRINTS" id="PR00035">
    <property type="entry name" value="HTHGNTR"/>
</dbReference>
<dbReference type="EMBL" id="JACIIZ010000024">
    <property type="protein sequence ID" value="MBB6255100.1"/>
    <property type="molecule type" value="Genomic_DNA"/>
</dbReference>
<evidence type="ECO:0000259" key="4">
    <source>
        <dbReference type="PROSITE" id="PS50949"/>
    </source>
</evidence>
<evidence type="ECO:0000313" key="5">
    <source>
        <dbReference type="EMBL" id="MBB6255100.1"/>
    </source>
</evidence>
<dbReference type="RefSeq" id="WP_184807616.1">
    <property type="nucleotide sequence ID" value="NZ_JACIIZ010000024.1"/>
</dbReference>
<evidence type="ECO:0000256" key="1">
    <source>
        <dbReference type="ARBA" id="ARBA00023015"/>
    </source>
</evidence>
<proteinExistence type="predicted"/>
<dbReference type="InterPro" id="IPR011711">
    <property type="entry name" value="GntR_C"/>
</dbReference>